<dbReference type="WBParaSite" id="nRc.2.0.1.t07886-RA">
    <property type="protein sequence ID" value="nRc.2.0.1.t07886-RA"/>
    <property type="gene ID" value="nRc.2.0.1.g07886"/>
</dbReference>
<dbReference type="Gene3D" id="3.10.10.10">
    <property type="entry name" value="HIV Type 1 Reverse Transcriptase, subunit A, domain 1"/>
    <property type="match status" value="1"/>
</dbReference>
<dbReference type="Proteomes" id="UP000887565">
    <property type="component" value="Unplaced"/>
</dbReference>
<accession>A0A915I2E8</accession>
<protein>
    <submittedName>
        <fullName evidence="2">Uncharacterized protein</fullName>
    </submittedName>
</protein>
<proteinExistence type="predicted"/>
<organism evidence="1 2">
    <name type="scientific">Romanomermis culicivorax</name>
    <name type="common">Nematode worm</name>
    <dbReference type="NCBI Taxonomy" id="13658"/>
    <lineage>
        <taxon>Eukaryota</taxon>
        <taxon>Metazoa</taxon>
        <taxon>Ecdysozoa</taxon>
        <taxon>Nematoda</taxon>
        <taxon>Enoplea</taxon>
        <taxon>Dorylaimia</taxon>
        <taxon>Mermithida</taxon>
        <taxon>Mermithoidea</taxon>
        <taxon>Mermithidae</taxon>
        <taxon>Romanomermis</taxon>
    </lineage>
</organism>
<reference evidence="2" key="1">
    <citation type="submission" date="2022-11" db="UniProtKB">
        <authorList>
            <consortium name="WormBaseParasite"/>
        </authorList>
    </citation>
    <scope>IDENTIFICATION</scope>
</reference>
<evidence type="ECO:0000313" key="2">
    <source>
        <dbReference type="WBParaSite" id="nRc.2.0.1.t07886-RA"/>
    </source>
</evidence>
<name>A0A915I2E8_ROMCU</name>
<sequence length="120" mass="13901">MLKKDVIEPSKPPWAALLFLVRKKDGTKGHPVCGFDVEKVHQDKVVTLLKTRKVDNLMGKQFAIYVGFALTNDQTYLIDTTGLMEKEWNWFRFVPLRFRDAEKALQIGDCKLLLKDEAYK</sequence>
<evidence type="ECO:0000313" key="1">
    <source>
        <dbReference type="Proteomes" id="UP000887565"/>
    </source>
</evidence>
<dbReference type="AlphaFoldDB" id="A0A915I2E8"/>
<keyword evidence="1" id="KW-1185">Reference proteome</keyword>